<evidence type="ECO:0000256" key="5">
    <source>
        <dbReference type="PIRNR" id="PIRNR016557"/>
    </source>
</evidence>
<dbReference type="InterPro" id="IPR016667">
    <property type="entry name" value="Caps_polysacc_synth_CpsB/CapC"/>
</dbReference>
<dbReference type="Pfam" id="PF19567">
    <property type="entry name" value="CpsB_CapC"/>
    <property type="match status" value="1"/>
</dbReference>
<proteinExistence type="inferred from homology"/>
<dbReference type="InterPro" id="IPR016195">
    <property type="entry name" value="Pol/histidinol_Pase-like"/>
</dbReference>
<dbReference type="PANTHER" id="PTHR39181">
    <property type="entry name" value="TYROSINE-PROTEIN PHOSPHATASE YWQE"/>
    <property type="match status" value="1"/>
</dbReference>
<dbReference type="RefSeq" id="WP_046217754.1">
    <property type="nucleotide sequence ID" value="NZ_CP011974.1"/>
</dbReference>
<keyword evidence="7" id="KW-1185">Reference proteome</keyword>
<reference evidence="7" key="2">
    <citation type="submission" date="2015-06" db="EMBL/GenBank/DDBJ databases">
        <title>Genome Sequence of Bacillus endophyticus and Analysis of its Companion Mechanism in the Ketogulonigenium vulgare-Bacillus strain Consortium.</title>
        <authorList>
            <person name="Jia N."/>
            <person name="Du J."/>
            <person name="Ding M.-Z."/>
            <person name="Gao F."/>
            <person name="Yuan Y.-J."/>
        </authorList>
    </citation>
    <scope>NUCLEOTIDE SEQUENCE [LARGE SCALE GENOMIC DNA]</scope>
    <source>
        <strain evidence="7">Hbe603</strain>
    </source>
</reference>
<dbReference type="AlphaFoldDB" id="A0A0H4KHX5"/>
<evidence type="ECO:0000256" key="1">
    <source>
        <dbReference type="ARBA" id="ARBA00005750"/>
    </source>
</evidence>
<evidence type="ECO:0000313" key="6">
    <source>
        <dbReference type="EMBL" id="AKO93707.1"/>
    </source>
</evidence>
<dbReference type="GO" id="GO:0030145">
    <property type="term" value="F:manganese ion binding"/>
    <property type="evidence" value="ECO:0007669"/>
    <property type="project" value="UniProtKB-UniRule"/>
</dbReference>
<dbReference type="SUPFAM" id="SSF89550">
    <property type="entry name" value="PHP domain-like"/>
    <property type="match status" value="1"/>
</dbReference>
<evidence type="ECO:0000313" key="7">
    <source>
        <dbReference type="Proteomes" id="UP000036202"/>
    </source>
</evidence>
<dbReference type="EMBL" id="CP011974">
    <property type="protein sequence ID" value="AKO93707.1"/>
    <property type="molecule type" value="Genomic_DNA"/>
</dbReference>
<dbReference type="PATRIC" id="fig|135735.6.peg.3720"/>
<dbReference type="GO" id="GO:0004725">
    <property type="term" value="F:protein tyrosine phosphatase activity"/>
    <property type="evidence" value="ECO:0007669"/>
    <property type="project" value="UniProtKB-UniRule"/>
</dbReference>
<sequence length="254" mass="29143">MLDIHCHILHGVDDGAENEAASLEMAREAVREGITKIIATPHHKNGRYDNYKEDILLKVKKLNDSLQREEIPLTILPGQETRIYGEILEDIEKDEILPLNEGKYLFIELPASHVPRYTEKLLFDIHVKGFTPIIVHPERNAEIIENPNLLHNLVKKGTLTQVTAGSLTGHFGKKIQKFSKSLIEANLTHFIASDAHNTTTRSFRLQESLDVIEREFSHDLLYFFRENTELLLDGKAVYGDEPREVKRKRFLGIF</sequence>
<evidence type="ECO:0000256" key="4">
    <source>
        <dbReference type="ARBA" id="ARBA00051722"/>
    </source>
</evidence>
<dbReference type="PANTHER" id="PTHR39181:SF1">
    <property type="entry name" value="TYROSINE-PROTEIN PHOSPHATASE YWQE"/>
    <property type="match status" value="1"/>
</dbReference>
<dbReference type="Gene3D" id="3.20.20.140">
    <property type="entry name" value="Metal-dependent hydrolases"/>
    <property type="match status" value="1"/>
</dbReference>
<evidence type="ECO:0000256" key="2">
    <source>
        <dbReference type="ARBA" id="ARBA00022801"/>
    </source>
</evidence>
<dbReference type="Proteomes" id="UP000036202">
    <property type="component" value="Chromosome"/>
</dbReference>
<dbReference type="PIRSF" id="PIRSF016557">
    <property type="entry name" value="Caps_synth_CpsB"/>
    <property type="match status" value="1"/>
</dbReference>
<reference evidence="6 7" key="1">
    <citation type="journal article" date="2015" name="PLoS ONE">
        <title>Genome Sequence of Bacillus endophyticus and Analysis of Its Companion Mechanism in the Ketogulonigenium vulgare-Bacillus Strain Consortium.</title>
        <authorList>
            <person name="Jia N."/>
            <person name="Du J."/>
            <person name="Ding M.Z."/>
            <person name="Gao F."/>
            <person name="Yuan Y.J."/>
        </authorList>
    </citation>
    <scope>NUCLEOTIDE SEQUENCE [LARGE SCALE GENOMIC DNA]</scope>
    <source>
        <strain evidence="6 7">Hbe603</strain>
    </source>
</reference>
<dbReference type="KEGG" id="beo:BEH_17495"/>
<dbReference type="OrthoDB" id="9788539at2"/>
<comment type="similarity">
    <text evidence="1 5">Belongs to the metallo-dependent hydrolases superfamily. CpsB/CapC family.</text>
</comment>
<comment type="catalytic activity">
    <reaction evidence="4 5">
        <text>O-phospho-L-tyrosyl-[protein] + H2O = L-tyrosyl-[protein] + phosphate</text>
        <dbReference type="Rhea" id="RHEA:10684"/>
        <dbReference type="Rhea" id="RHEA-COMP:10136"/>
        <dbReference type="Rhea" id="RHEA-COMP:20101"/>
        <dbReference type="ChEBI" id="CHEBI:15377"/>
        <dbReference type="ChEBI" id="CHEBI:43474"/>
        <dbReference type="ChEBI" id="CHEBI:46858"/>
        <dbReference type="ChEBI" id="CHEBI:61978"/>
        <dbReference type="EC" id="3.1.3.48"/>
    </reaction>
</comment>
<protein>
    <recommendedName>
        <fullName evidence="5">Tyrosine-protein phosphatase</fullName>
        <ecNumber evidence="5">3.1.3.48</ecNumber>
    </recommendedName>
</protein>
<gene>
    <name evidence="6" type="ORF">BEH_17495</name>
</gene>
<name>A0A0H4KHX5_9BACI</name>
<keyword evidence="3 5" id="KW-0904">Protein phosphatase</keyword>
<dbReference type="EC" id="3.1.3.48" evidence="5"/>
<organism evidence="6 7">
    <name type="scientific">Priestia filamentosa</name>
    <dbReference type="NCBI Taxonomy" id="1402861"/>
    <lineage>
        <taxon>Bacteria</taxon>
        <taxon>Bacillati</taxon>
        <taxon>Bacillota</taxon>
        <taxon>Bacilli</taxon>
        <taxon>Bacillales</taxon>
        <taxon>Bacillaceae</taxon>
        <taxon>Priestia</taxon>
    </lineage>
</organism>
<accession>A0A0H4KHX5</accession>
<evidence type="ECO:0000256" key="3">
    <source>
        <dbReference type="ARBA" id="ARBA00022912"/>
    </source>
</evidence>
<keyword evidence="2 5" id="KW-0378">Hydrolase</keyword>